<dbReference type="SMART" id="SM01372">
    <property type="entry name" value="E2F_TDP"/>
    <property type="match status" value="1"/>
</dbReference>
<keyword evidence="2 6" id="KW-0805">Transcription regulation</keyword>
<evidence type="ECO:0000256" key="3">
    <source>
        <dbReference type="ARBA" id="ARBA00023125"/>
    </source>
</evidence>
<dbReference type="GO" id="GO:0000978">
    <property type="term" value="F:RNA polymerase II cis-regulatory region sequence-specific DNA binding"/>
    <property type="evidence" value="ECO:0007669"/>
    <property type="project" value="InterPro"/>
</dbReference>
<dbReference type="Gramene" id="Zm00001eb373690_T001">
    <property type="protein sequence ID" value="Zm00001eb373690_P001"/>
    <property type="gene ID" value="Zm00001eb373690"/>
</dbReference>
<dbReference type="Proteomes" id="UP000007305">
    <property type="component" value="Chromosome 9"/>
</dbReference>
<keyword evidence="7" id="KW-0732">Signal</keyword>
<dbReference type="Pfam" id="PF02319">
    <property type="entry name" value="WHD_E2F_TDP"/>
    <property type="match status" value="1"/>
</dbReference>
<reference evidence="9" key="2">
    <citation type="submission" date="2019-07" db="EMBL/GenBank/DDBJ databases">
        <authorList>
            <person name="Seetharam A."/>
            <person name="Woodhouse M."/>
            <person name="Cannon E."/>
        </authorList>
    </citation>
    <scope>NUCLEOTIDE SEQUENCE [LARGE SCALE GENOMIC DNA]</scope>
    <source>
        <strain evidence="9">cv. B73</strain>
    </source>
</reference>
<feature type="signal peptide" evidence="7">
    <location>
        <begin position="1"/>
        <end position="24"/>
    </location>
</feature>
<feature type="domain" description="E2F/DP family winged-helix DNA-binding" evidence="8">
    <location>
        <begin position="21"/>
        <end position="73"/>
    </location>
</feature>
<evidence type="ECO:0000256" key="7">
    <source>
        <dbReference type="SAM" id="SignalP"/>
    </source>
</evidence>
<organism evidence="9 10">
    <name type="scientific">Zea mays</name>
    <name type="common">Maize</name>
    <dbReference type="NCBI Taxonomy" id="4577"/>
    <lineage>
        <taxon>Eukaryota</taxon>
        <taxon>Viridiplantae</taxon>
        <taxon>Streptophyta</taxon>
        <taxon>Embryophyta</taxon>
        <taxon>Tracheophyta</taxon>
        <taxon>Spermatophyta</taxon>
        <taxon>Magnoliopsida</taxon>
        <taxon>Liliopsida</taxon>
        <taxon>Poales</taxon>
        <taxon>Poaceae</taxon>
        <taxon>PACMAD clade</taxon>
        <taxon>Panicoideae</taxon>
        <taxon>Andropogonodae</taxon>
        <taxon>Andropogoneae</taxon>
        <taxon>Tripsacinae</taxon>
        <taxon>Zea</taxon>
    </lineage>
</organism>
<dbReference type="Gene3D" id="1.10.10.10">
    <property type="entry name" value="Winged helix-like DNA-binding domain superfamily/Winged helix DNA-binding domain"/>
    <property type="match status" value="1"/>
</dbReference>
<feature type="chain" id="PRO_5032951487" description="E2F/DP family winged-helix DNA-binding domain-containing protein" evidence="7">
    <location>
        <begin position="25"/>
        <end position="76"/>
    </location>
</feature>
<evidence type="ECO:0000256" key="2">
    <source>
        <dbReference type="ARBA" id="ARBA00023015"/>
    </source>
</evidence>
<comment type="subcellular location">
    <subcellularLocation>
        <location evidence="6">Nucleus</location>
    </subcellularLocation>
</comment>
<dbReference type="InterPro" id="IPR003316">
    <property type="entry name" value="E2F_WHTH_DNA-bd_dom"/>
</dbReference>
<evidence type="ECO:0000259" key="8">
    <source>
        <dbReference type="SMART" id="SM01372"/>
    </source>
</evidence>
<reference evidence="10" key="1">
    <citation type="journal article" date="2009" name="Science">
        <title>The B73 maize genome: complexity, diversity, and dynamics.</title>
        <authorList>
            <person name="Schnable P.S."/>
            <person name="Ware D."/>
            <person name="Fulton R.S."/>
            <person name="Stein J.C."/>
            <person name="Wei F."/>
            <person name="Pasternak S."/>
            <person name="Liang C."/>
            <person name="Zhang J."/>
            <person name="Fulton L."/>
            <person name="Graves T.A."/>
            <person name="Minx P."/>
            <person name="Reily A.D."/>
            <person name="Courtney L."/>
            <person name="Kruchowski S.S."/>
            <person name="Tomlinson C."/>
            <person name="Strong C."/>
            <person name="Delehaunty K."/>
            <person name="Fronick C."/>
            <person name="Courtney B."/>
            <person name="Rock S.M."/>
            <person name="Belter E."/>
            <person name="Du F."/>
            <person name="Kim K."/>
            <person name="Abbott R.M."/>
            <person name="Cotton M."/>
            <person name="Levy A."/>
            <person name="Marchetto P."/>
            <person name="Ochoa K."/>
            <person name="Jackson S.M."/>
            <person name="Gillam B."/>
            <person name="Chen W."/>
            <person name="Yan L."/>
            <person name="Higginbotham J."/>
            <person name="Cardenas M."/>
            <person name="Waligorski J."/>
            <person name="Applebaum E."/>
            <person name="Phelps L."/>
            <person name="Falcone J."/>
            <person name="Kanchi K."/>
            <person name="Thane T."/>
            <person name="Scimone A."/>
            <person name="Thane N."/>
            <person name="Henke J."/>
            <person name="Wang T."/>
            <person name="Ruppert J."/>
            <person name="Shah N."/>
            <person name="Rotter K."/>
            <person name="Hodges J."/>
            <person name="Ingenthron E."/>
            <person name="Cordes M."/>
            <person name="Kohlberg S."/>
            <person name="Sgro J."/>
            <person name="Delgado B."/>
            <person name="Mead K."/>
            <person name="Chinwalla A."/>
            <person name="Leonard S."/>
            <person name="Crouse K."/>
            <person name="Collura K."/>
            <person name="Kudrna D."/>
            <person name="Currie J."/>
            <person name="He R."/>
            <person name="Angelova A."/>
            <person name="Rajasekar S."/>
            <person name="Mueller T."/>
            <person name="Lomeli R."/>
            <person name="Scara G."/>
            <person name="Ko A."/>
            <person name="Delaney K."/>
            <person name="Wissotski M."/>
            <person name="Lopez G."/>
            <person name="Campos D."/>
            <person name="Braidotti M."/>
            <person name="Ashley E."/>
            <person name="Golser W."/>
            <person name="Kim H."/>
            <person name="Lee S."/>
            <person name="Lin J."/>
            <person name="Dujmic Z."/>
            <person name="Kim W."/>
            <person name="Talag J."/>
            <person name="Zuccolo A."/>
            <person name="Fan C."/>
            <person name="Sebastian A."/>
            <person name="Kramer M."/>
            <person name="Spiegel L."/>
            <person name="Nascimento L."/>
            <person name="Zutavern T."/>
            <person name="Miller B."/>
            <person name="Ambroise C."/>
            <person name="Muller S."/>
            <person name="Spooner W."/>
            <person name="Narechania A."/>
            <person name="Ren L."/>
            <person name="Wei S."/>
            <person name="Kumari S."/>
            <person name="Faga B."/>
            <person name="Levy M.J."/>
            <person name="McMahan L."/>
            <person name="Van Buren P."/>
            <person name="Vaughn M.W."/>
            <person name="Ying K."/>
            <person name="Yeh C.-T."/>
            <person name="Emrich S.J."/>
            <person name="Jia Y."/>
            <person name="Kalyanaraman A."/>
            <person name="Hsia A.-P."/>
            <person name="Barbazuk W.B."/>
            <person name="Baucom R.S."/>
            <person name="Brutnell T.P."/>
            <person name="Carpita N.C."/>
            <person name="Chaparro C."/>
            <person name="Chia J.-M."/>
            <person name="Deragon J.-M."/>
            <person name="Estill J.C."/>
            <person name="Fu Y."/>
            <person name="Jeddeloh J.A."/>
            <person name="Han Y."/>
            <person name="Lee H."/>
            <person name="Li P."/>
            <person name="Lisch D.R."/>
            <person name="Liu S."/>
            <person name="Liu Z."/>
            <person name="Nagel D.H."/>
            <person name="McCann M.C."/>
            <person name="SanMiguel P."/>
            <person name="Myers A.M."/>
            <person name="Nettleton D."/>
            <person name="Nguyen J."/>
            <person name="Penning B.W."/>
            <person name="Ponnala L."/>
            <person name="Schneider K.L."/>
            <person name="Schwartz D.C."/>
            <person name="Sharma A."/>
            <person name="Soderlund C."/>
            <person name="Springer N.M."/>
            <person name="Sun Q."/>
            <person name="Wang H."/>
            <person name="Waterman M."/>
            <person name="Westerman R."/>
            <person name="Wolfgruber T.K."/>
            <person name="Yang L."/>
            <person name="Yu Y."/>
            <person name="Zhang L."/>
            <person name="Zhou S."/>
            <person name="Zhu Q."/>
            <person name="Bennetzen J.L."/>
            <person name="Dawe R.K."/>
            <person name="Jiang J."/>
            <person name="Jiang N."/>
            <person name="Presting G.G."/>
            <person name="Wessler S.R."/>
            <person name="Aluru S."/>
            <person name="Martienssen R.A."/>
            <person name="Clifton S.W."/>
            <person name="McCombie W.R."/>
            <person name="Wing R.A."/>
            <person name="Wilson R.K."/>
        </authorList>
    </citation>
    <scope>NUCLEOTIDE SEQUENCE [LARGE SCALE GENOMIC DNA]</scope>
    <source>
        <strain evidence="10">cv. B73</strain>
    </source>
</reference>
<dbReference type="InterPro" id="IPR036388">
    <property type="entry name" value="WH-like_DNA-bd_sf"/>
</dbReference>
<dbReference type="InterPro" id="IPR015633">
    <property type="entry name" value="E2F"/>
</dbReference>
<proteinExistence type="inferred from homology"/>
<dbReference type="EnsemblPlants" id="Zm00001eb373690_T001">
    <property type="protein sequence ID" value="Zm00001eb373690_P001"/>
    <property type="gene ID" value="Zm00001eb373690"/>
</dbReference>
<keyword evidence="10" id="KW-1185">Reference proteome</keyword>
<dbReference type="InParanoid" id="A0A804QZG7"/>
<dbReference type="GO" id="GO:0005634">
    <property type="term" value="C:nucleus"/>
    <property type="evidence" value="ECO:0007669"/>
    <property type="project" value="UniProtKB-SubCell"/>
</dbReference>
<sequence length="76" mass="8628">MISMMWRLCSRMMVSVMSLLKTELTSFMVLYNRDNVESIGLDEAAKCLSVERRRIYDIVNVLEGVGLAIAAIFEPP</sequence>
<evidence type="ECO:0000256" key="5">
    <source>
        <dbReference type="ARBA" id="ARBA00023306"/>
    </source>
</evidence>
<evidence type="ECO:0000313" key="9">
    <source>
        <dbReference type="EnsemblPlants" id="Zm00001eb373690_P001"/>
    </source>
</evidence>
<keyword evidence="5" id="KW-0131">Cell cycle</keyword>
<reference evidence="9" key="3">
    <citation type="submission" date="2021-05" db="UniProtKB">
        <authorList>
            <consortium name="EnsemblPlants"/>
        </authorList>
    </citation>
    <scope>IDENTIFICATION</scope>
    <source>
        <strain evidence="9">cv. B73</strain>
    </source>
</reference>
<evidence type="ECO:0000256" key="6">
    <source>
        <dbReference type="RuleBase" id="RU003796"/>
    </source>
</evidence>
<dbReference type="PANTHER" id="PTHR12081:SF7">
    <property type="entry name" value="TRANSCRIPTION FACTOR EFL-3"/>
    <property type="match status" value="1"/>
</dbReference>
<evidence type="ECO:0000313" key="10">
    <source>
        <dbReference type="Proteomes" id="UP000007305"/>
    </source>
</evidence>
<dbReference type="PANTHER" id="PTHR12081">
    <property type="entry name" value="TRANSCRIPTION FACTOR E2F"/>
    <property type="match status" value="1"/>
</dbReference>
<dbReference type="GO" id="GO:0005667">
    <property type="term" value="C:transcription regulator complex"/>
    <property type="evidence" value="ECO:0007669"/>
    <property type="project" value="InterPro"/>
</dbReference>
<keyword evidence="4 6" id="KW-0804">Transcription</keyword>
<keyword evidence="6" id="KW-0539">Nucleus</keyword>
<dbReference type="InterPro" id="IPR036390">
    <property type="entry name" value="WH_DNA-bd_sf"/>
</dbReference>
<accession>A0A804QZG7</accession>
<comment type="similarity">
    <text evidence="1 6">Belongs to the E2F/DP family.</text>
</comment>
<evidence type="ECO:0000256" key="1">
    <source>
        <dbReference type="ARBA" id="ARBA00010940"/>
    </source>
</evidence>
<dbReference type="GO" id="GO:0006357">
    <property type="term" value="P:regulation of transcription by RNA polymerase II"/>
    <property type="evidence" value="ECO:0007669"/>
    <property type="project" value="InterPro"/>
</dbReference>
<dbReference type="SUPFAM" id="SSF46785">
    <property type="entry name" value="Winged helix' DNA-binding domain"/>
    <property type="match status" value="1"/>
</dbReference>
<name>A0A804QZG7_MAIZE</name>
<protein>
    <recommendedName>
        <fullName evidence="8">E2F/DP family winged-helix DNA-binding domain-containing protein</fullName>
    </recommendedName>
</protein>
<evidence type="ECO:0000256" key="4">
    <source>
        <dbReference type="ARBA" id="ARBA00023163"/>
    </source>
</evidence>
<keyword evidence="3 6" id="KW-0238">DNA-binding</keyword>
<dbReference type="AlphaFoldDB" id="A0A804QZG7"/>